<organism evidence="2">
    <name type="scientific">viral metagenome</name>
    <dbReference type="NCBI Taxonomy" id="1070528"/>
    <lineage>
        <taxon>unclassified sequences</taxon>
        <taxon>metagenomes</taxon>
        <taxon>organismal metagenomes</taxon>
    </lineage>
</organism>
<proteinExistence type="predicted"/>
<dbReference type="SUPFAM" id="SSF47162">
    <property type="entry name" value="Apolipoprotein"/>
    <property type="match status" value="1"/>
</dbReference>
<protein>
    <submittedName>
        <fullName evidence="2">Uncharacterized protein</fullName>
    </submittedName>
</protein>
<accession>A0A6C0L1H3</accession>
<evidence type="ECO:0000313" key="2">
    <source>
        <dbReference type="EMBL" id="QHU23321.1"/>
    </source>
</evidence>
<feature type="region of interest" description="Disordered" evidence="1">
    <location>
        <begin position="720"/>
        <end position="768"/>
    </location>
</feature>
<dbReference type="AlphaFoldDB" id="A0A6C0L1H3"/>
<name>A0A6C0L1H3_9ZZZZ</name>
<feature type="compositionally biased region" description="Basic residues" evidence="1">
    <location>
        <begin position="729"/>
        <end position="768"/>
    </location>
</feature>
<dbReference type="EMBL" id="MN741027">
    <property type="protein sequence ID" value="QHU23321.1"/>
    <property type="molecule type" value="Genomic_DNA"/>
</dbReference>
<sequence>MSVDYNSQERIDQAIDYLEKAKRQTDKSQARELYKLASDLSGLKINKRNIQESLDFLKTKSRRAPTYQSVASETPNHEKAYNQYLSHESHYGKDFCGTIEKLINDLSQKINSLHSYLYGNTITEQGTFNEKLNEIKEIEKLHKQLQKVVNKIPQNKTITDYREYCREIIENYRLTYFRMIEDLKQRLELMTEEIEDTKDITSHKNIIHRYHSDGFKIPPIFKTPTTTDYFTSFKDKLDTIKRQQSSDITKIILGVKNRGKQKARKEGELNEPAEQAKIIANTIEYDEDSEEPHQQSLRPHKKKGETKFNSCYGTKQPVSLGRIKFVCSNEWEHVVPSLLQLIINGLPSQLRNKAGDPYINMSLALTKIFESLDLDFPEGCYKLFEKLCIQAQNRMLLLSCMAFNQAKCSLMLYDVKYENVNGNHIIQLSVNKKIAKIVYEHMIGTKNLISIIRCSGAAKYRFNQEEVKQSNRNKRKKRKDPLYLPLSTFMKNLKRVADNYNEFLQGNGGLNGLIVFGCGSIYSSFLAYNSISGEQEYKRLQANPNDLPIIYHLARSQINLLKSKTPEIIQLGKNLGYVSLPTTAAAPTAAAAAPASRKRAGEDSSPSGFTGLAAKRAKAAAGGSSDPFSFDEPDEPFDVFKPGNLPIESIGNLPMDSIVYNRQNLENKSINKDVEIIRGCLTTILHLWGTGEGLINNGYDTVTSNDTTYSPINERDMTLESVSSFTGGSKRRKTKKTKRRKTKKTKRRKTKKTKRRKRKPRSRSRRRS</sequence>
<reference evidence="2" key="1">
    <citation type="journal article" date="2020" name="Nature">
        <title>Giant virus diversity and host interactions through global metagenomics.</title>
        <authorList>
            <person name="Schulz F."/>
            <person name="Roux S."/>
            <person name="Paez-Espino D."/>
            <person name="Jungbluth S."/>
            <person name="Walsh D.A."/>
            <person name="Denef V.J."/>
            <person name="McMahon K.D."/>
            <person name="Konstantinidis K.T."/>
            <person name="Eloe-Fadrosh E.A."/>
            <person name="Kyrpides N.C."/>
            <person name="Woyke T."/>
        </authorList>
    </citation>
    <scope>NUCLEOTIDE SEQUENCE</scope>
    <source>
        <strain evidence="2">GVMAG-S-ERX555907-94</strain>
    </source>
</reference>
<evidence type="ECO:0000256" key="1">
    <source>
        <dbReference type="SAM" id="MobiDB-lite"/>
    </source>
</evidence>